<dbReference type="EMBL" id="CP088295">
    <property type="protein sequence ID" value="UUY06276.1"/>
    <property type="molecule type" value="Genomic_DNA"/>
</dbReference>
<gene>
    <name evidence="2" type="ORF">LRS13_06815</name>
</gene>
<evidence type="ECO:0000259" key="1">
    <source>
        <dbReference type="Pfam" id="PF01568"/>
    </source>
</evidence>
<keyword evidence="3" id="KW-1185">Reference proteome</keyword>
<protein>
    <recommendedName>
        <fullName evidence="1">Molybdopterin dinucleotide-binding domain-containing protein</fullName>
    </recommendedName>
</protein>
<organism evidence="2 3">
    <name type="scientific">Svornostia abyssi</name>
    <dbReference type="NCBI Taxonomy" id="2898438"/>
    <lineage>
        <taxon>Bacteria</taxon>
        <taxon>Bacillati</taxon>
        <taxon>Actinomycetota</taxon>
        <taxon>Thermoleophilia</taxon>
        <taxon>Solirubrobacterales</taxon>
        <taxon>Baekduiaceae</taxon>
        <taxon>Svornostia</taxon>
    </lineage>
</organism>
<dbReference type="Pfam" id="PF01568">
    <property type="entry name" value="Molydop_binding"/>
    <property type="match status" value="1"/>
</dbReference>
<name>A0ABY5PNP4_9ACTN</name>
<dbReference type="Proteomes" id="UP001058860">
    <property type="component" value="Chromosome"/>
</dbReference>
<dbReference type="InterPro" id="IPR006657">
    <property type="entry name" value="MoPterin_dinucl-bd_dom"/>
</dbReference>
<evidence type="ECO:0000313" key="3">
    <source>
        <dbReference type="Proteomes" id="UP001058860"/>
    </source>
</evidence>
<dbReference type="InterPro" id="IPR009010">
    <property type="entry name" value="Asp_de-COase-like_dom_sf"/>
</dbReference>
<proteinExistence type="predicted"/>
<evidence type="ECO:0000313" key="2">
    <source>
        <dbReference type="EMBL" id="UUY06276.1"/>
    </source>
</evidence>
<feature type="domain" description="Molybdopterin dinucleotide-binding" evidence="1">
    <location>
        <begin position="15"/>
        <end position="85"/>
    </location>
</feature>
<dbReference type="SUPFAM" id="SSF50692">
    <property type="entry name" value="ADC-like"/>
    <property type="match status" value="1"/>
</dbReference>
<sequence length="92" mass="10146">MVHELGDAITGAQREDVLLARADVDRFGLADGDRILLRNDHGELAGRVRVVELRAGNAQVHWPEGNVLLDRHARSPEAGVPDYNAWVTVERA</sequence>
<accession>A0ABY5PNP4</accession>
<reference evidence="3" key="1">
    <citation type="submission" date="2021-11" db="EMBL/GenBank/DDBJ databases">
        <title>Cultivation dependent microbiological survey of springs from the worlds oldest radium mine currently devoted to the extraction of radon-saturated water.</title>
        <authorList>
            <person name="Kapinusova G."/>
            <person name="Smrhova T."/>
            <person name="Strejcek M."/>
            <person name="Suman J."/>
            <person name="Jani K."/>
            <person name="Pajer P."/>
            <person name="Uhlik O."/>
        </authorList>
    </citation>
    <scope>NUCLEOTIDE SEQUENCE [LARGE SCALE GENOMIC DNA]</scope>
    <source>
        <strain evidence="3">J379</strain>
    </source>
</reference>
<dbReference type="Gene3D" id="2.40.40.20">
    <property type="match status" value="1"/>
</dbReference>